<sequence length="235" mass="25250">MAEPLLLPTADPTAPGSAPPAAAVPTTTTFTSPASLADFQQPMQAYLATHPEFDGIAVGACVFSQPQPQPQSQSQSQSQSDLHFSTEEPRILLVQRAPTDSMPLLWEVPGGACDFEDESLLHAVARELREESGLRARRVEALVLVDGPGSGSASGPGSGGGSGMTKFSFLVEVESSDDVKLDPVEHVAFMWVTEDEARNKKCGDVEFKYTMPRQMQVVLKAFEMKKQEGQSAEKV</sequence>
<feature type="region of interest" description="Disordered" evidence="1">
    <location>
        <begin position="64"/>
        <end position="84"/>
    </location>
</feature>
<dbReference type="CDD" id="cd02883">
    <property type="entry name" value="NUDIX_Hydrolase"/>
    <property type="match status" value="1"/>
</dbReference>
<dbReference type="AlphaFoldDB" id="M7T3C2"/>
<dbReference type="KEGG" id="ela:UCREL1_1588"/>
<dbReference type="SUPFAM" id="SSF55811">
    <property type="entry name" value="Nudix"/>
    <property type="match status" value="1"/>
</dbReference>
<evidence type="ECO:0000313" key="4">
    <source>
        <dbReference type="Proteomes" id="UP000012174"/>
    </source>
</evidence>
<dbReference type="InterPro" id="IPR000086">
    <property type="entry name" value="NUDIX_hydrolase_dom"/>
</dbReference>
<reference evidence="4" key="1">
    <citation type="journal article" date="2013" name="Genome Announc.">
        <title>Draft genome sequence of the grapevine dieback fungus Eutypa lata UCR-EL1.</title>
        <authorList>
            <person name="Blanco-Ulate B."/>
            <person name="Rolshausen P.E."/>
            <person name="Cantu D."/>
        </authorList>
    </citation>
    <scope>NUCLEOTIDE SEQUENCE [LARGE SCALE GENOMIC DNA]</scope>
    <source>
        <strain evidence="4">UCR-EL1</strain>
    </source>
</reference>
<name>M7T3C2_EUTLA</name>
<dbReference type="PANTHER" id="PTHR43736:SF1">
    <property type="entry name" value="DIHYDRONEOPTERIN TRIPHOSPHATE DIPHOSPHATASE"/>
    <property type="match status" value="1"/>
</dbReference>
<dbReference type="PANTHER" id="PTHR43736">
    <property type="entry name" value="ADP-RIBOSE PYROPHOSPHATASE"/>
    <property type="match status" value="1"/>
</dbReference>
<dbReference type="EMBL" id="KB705647">
    <property type="protein sequence ID" value="EMR71373.1"/>
    <property type="molecule type" value="Genomic_DNA"/>
</dbReference>
<dbReference type="OMA" id="EHQDYVW"/>
<feature type="region of interest" description="Disordered" evidence="1">
    <location>
        <begin position="1"/>
        <end position="27"/>
    </location>
</feature>
<protein>
    <submittedName>
        <fullName evidence="3">Putative nudix domain protein</fullName>
    </submittedName>
</protein>
<dbReference type="OrthoDB" id="276276at2759"/>
<evidence type="ECO:0000256" key="1">
    <source>
        <dbReference type="SAM" id="MobiDB-lite"/>
    </source>
</evidence>
<dbReference type="PROSITE" id="PS51462">
    <property type="entry name" value="NUDIX"/>
    <property type="match status" value="1"/>
</dbReference>
<dbReference type="HOGENOM" id="CLU_067850_0_0_1"/>
<evidence type="ECO:0000259" key="2">
    <source>
        <dbReference type="PROSITE" id="PS51462"/>
    </source>
</evidence>
<dbReference type="InterPro" id="IPR015797">
    <property type="entry name" value="NUDIX_hydrolase-like_dom_sf"/>
</dbReference>
<organism evidence="3 4">
    <name type="scientific">Eutypa lata (strain UCR-EL1)</name>
    <name type="common">Grapevine dieback disease fungus</name>
    <name type="synonym">Eutypa armeniacae</name>
    <dbReference type="NCBI Taxonomy" id="1287681"/>
    <lineage>
        <taxon>Eukaryota</taxon>
        <taxon>Fungi</taxon>
        <taxon>Dikarya</taxon>
        <taxon>Ascomycota</taxon>
        <taxon>Pezizomycotina</taxon>
        <taxon>Sordariomycetes</taxon>
        <taxon>Xylariomycetidae</taxon>
        <taxon>Xylariales</taxon>
        <taxon>Diatrypaceae</taxon>
        <taxon>Eutypa</taxon>
    </lineage>
</organism>
<evidence type="ECO:0000313" key="3">
    <source>
        <dbReference type="EMBL" id="EMR71373.1"/>
    </source>
</evidence>
<feature type="domain" description="Nudix hydrolase" evidence="2">
    <location>
        <begin position="53"/>
        <end position="217"/>
    </location>
</feature>
<accession>M7T3C2</accession>
<proteinExistence type="predicted"/>
<gene>
    <name evidence="3" type="ORF">UCREL1_1588</name>
</gene>
<dbReference type="Proteomes" id="UP000012174">
    <property type="component" value="Unassembled WGS sequence"/>
</dbReference>
<feature type="compositionally biased region" description="Low complexity" evidence="1">
    <location>
        <begin position="64"/>
        <end position="80"/>
    </location>
</feature>
<dbReference type="Pfam" id="PF00293">
    <property type="entry name" value="NUDIX"/>
    <property type="match status" value="1"/>
</dbReference>
<keyword evidence="4" id="KW-1185">Reference proteome</keyword>
<dbReference type="eggNOG" id="ENOG502S8JU">
    <property type="taxonomic scope" value="Eukaryota"/>
</dbReference>
<dbReference type="Gene3D" id="3.90.79.10">
    <property type="entry name" value="Nucleoside Triphosphate Pyrophosphohydrolase"/>
    <property type="match status" value="1"/>
</dbReference>